<evidence type="ECO:0000313" key="8">
    <source>
        <dbReference type="EMBL" id="MCP8938142.1"/>
    </source>
</evidence>
<dbReference type="PANTHER" id="PTHR35007:SF1">
    <property type="entry name" value="PILUS ASSEMBLY PROTEIN"/>
    <property type="match status" value="1"/>
</dbReference>
<gene>
    <name evidence="8" type="ORF">NK718_06410</name>
</gene>
<dbReference type="Proteomes" id="UP001205890">
    <property type="component" value="Unassembled WGS sequence"/>
</dbReference>
<evidence type="ECO:0000256" key="2">
    <source>
        <dbReference type="ARBA" id="ARBA00022475"/>
    </source>
</evidence>
<proteinExistence type="predicted"/>
<feature type="transmembrane region" description="Helical" evidence="6">
    <location>
        <begin position="123"/>
        <end position="141"/>
    </location>
</feature>
<organism evidence="8 9">
    <name type="scientific">Alsobacter ponti</name>
    <dbReference type="NCBI Taxonomy" id="2962936"/>
    <lineage>
        <taxon>Bacteria</taxon>
        <taxon>Pseudomonadati</taxon>
        <taxon>Pseudomonadota</taxon>
        <taxon>Alphaproteobacteria</taxon>
        <taxon>Hyphomicrobiales</taxon>
        <taxon>Alsobacteraceae</taxon>
        <taxon>Alsobacter</taxon>
    </lineage>
</organism>
<feature type="domain" description="Type II secretion system protein GspF" evidence="7">
    <location>
        <begin position="163"/>
        <end position="285"/>
    </location>
</feature>
<evidence type="ECO:0000256" key="5">
    <source>
        <dbReference type="ARBA" id="ARBA00023136"/>
    </source>
</evidence>
<dbReference type="RefSeq" id="WP_254739741.1">
    <property type="nucleotide sequence ID" value="NZ_JANCLU010000004.1"/>
</dbReference>
<feature type="transmembrane region" description="Helical" evidence="6">
    <location>
        <begin position="6"/>
        <end position="28"/>
    </location>
</feature>
<comment type="caution">
    <text evidence="8">The sequence shown here is derived from an EMBL/GenBank/DDBJ whole genome shotgun (WGS) entry which is preliminary data.</text>
</comment>
<name>A0ABT1L9H5_9HYPH</name>
<dbReference type="EMBL" id="JANCLU010000004">
    <property type="protein sequence ID" value="MCP8938142.1"/>
    <property type="molecule type" value="Genomic_DNA"/>
</dbReference>
<evidence type="ECO:0000259" key="7">
    <source>
        <dbReference type="Pfam" id="PF00482"/>
    </source>
</evidence>
<evidence type="ECO:0000256" key="3">
    <source>
        <dbReference type="ARBA" id="ARBA00022692"/>
    </source>
</evidence>
<dbReference type="Gene3D" id="1.20.81.30">
    <property type="entry name" value="Type II secretion system (T2SS), domain F"/>
    <property type="match status" value="1"/>
</dbReference>
<dbReference type="Pfam" id="PF00482">
    <property type="entry name" value="T2SSF"/>
    <property type="match status" value="1"/>
</dbReference>
<evidence type="ECO:0000313" key="9">
    <source>
        <dbReference type="Proteomes" id="UP001205890"/>
    </source>
</evidence>
<dbReference type="PANTHER" id="PTHR35007">
    <property type="entry name" value="INTEGRAL MEMBRANE PROTEIN-RELATED"/>
    <property type="match status" value="1"/>
</dbReference>
<accession>A0ABT1L9H5</accession>
<keyword evidence="5 6" id="KW-0472">Membrane</keyword>
<dbReference type="InterPro" id="IPR018076">
    <property type="entry name" value="T2SS_GspF_dom"/>
</dbReference>
<protein>
    <submittedName>
        <fullName evidence="8">Type II secretion system F family protein</fullName>
    </submittedName>
</protein>
<feature type="transmembrane region" description="Helical" evidence="6">
    <location>
        <begin position="268"/>
        <end position="287"/>
    </location>
</feature>
<dbReference type="InterPro" id="IPR042094">
    <property type="entry name" value="T2SS_GspF_sf"/>
</dbReference>
<feature type="transmembrane region" description="Helical" evidence="6">
    <location>
        <begin position="100"/>
        <end position="117"/>
    </location>
</feature>
<evidence type="ECO:0000256" key="1">
    <source>
        <dbReference type="ARBA" id="ARBA00004651"/>
    </source>
</evidence>
<sequence>MDLSKLAIGALAAVAVGAAAYALLYPTLSGTGRAAQRRKSLVGTGARTTEARGAAIAAQARRDKISTSLSEIEQRQKEANTVNLDKRLAQAGLSWNRRRYYLVSAVMGFVTAVLVLAGSGHPAGFAMGFFVGFLGLPRWMIARMRKKRMARFTDELPNAMDIIVRGIRSGLPLGDCLRLIANEAVEPLRTEFRVVMESHTMGMPIGEAVGKLYERVPVPEANFFAIVINIQQKSGGNLSEALGNLSRVIRDRKKMRGKINAMSMEAKVSAIIIGILPVAVGLMVYGTSPDYIRLLWTTMSGRLWMAGGAFMMVAGTLVMKKMISFDI</sequence>
<reference evidence="8 9" key="1">
    <citation type="submission" date="2022-07" db="EMBL/GenBank/DDBJ databases">
        <authorList>
            <person name="Li W.-J."/>
            <person name="Deng Q.-Q."/>
        </authorList>
    </citation>
    <scope>NUCLEOTIDE SEQUENCE [LARGE SCALE GENOMIC DNA]</scope>
    <source>
        <strain evidence="8 9">SYSU M60028</strain>
    </source>
</reference>
<comment type="subcellular location">
    <subcellularLocation>
        <location evidence="1">Cell membrane</location>
        <topology evidence="1">Multi-pass membrane protein</topology>
    </subcellularLocation>
</comment>
<evidence type="ECO:0000256" key="4">
    <source>
        <dbReference type="ARBA" id="ARBA00022989"/>
    </source>
</evidence>
<evidence type="ECO:0000256" key="6">
    <source>
        <dbReference type="SAM" id="Phobius"/>
    </source>
</evidence>
<keyword evidence="4 6" id="KW-1133">Transmembrane helix</keyword>
<keyword evidence="2" id="KW-1003">Cell membrane</keyword>
<keyword evidence="9" id="KW-1185">Reference proteome</keyword>
<keyword evidence="3 6" id="KW-0812">Transmembrane</keyword>
<feature type="transmembrane region" description="Helical" evidence="6">
    <location>
        <begin position="299"/>
        <end position="319"/>
    </location>
</feature>